<dbReference type="AlphaFoldDB" id="A0A381S1N3"/>
<gene>
    <name evidence="2" type="ORF">METZ01_LOCUS50125</name>
</gene>
<feature type="transmembrane region" description="Helical" evidence="1">
    <location>
        <begin position="69"/>
        <end position="89"/>
    </location>
</feature>
<accession>A0A381S1N3</accession>
<keyword evidence="1" id="KW-1133">Transmembrane helix</keyword>
<reference evidence="2" key="1">
    <citation type="submission" date="2018-05" db="EMBL/GenBank/DDBJ databases">
        <authorList>
            <person name="Lanie J.A."/>
            <person name="Ng W.-L."/>
            <person name="Kazmierczak K.M."/>
            <person name="Andrzejewski T.M."/>
            <person name="Davidsen T.M."/>
            <person name="Wayne K.J."/>
            <person name="Tettelin H."/>
            <person name="Glass J.I."/>
            <person name="Rusch D."/>
            <person name="Podicherti R."/>
            <person name="Tsui H.-C.T."/>
            <person name="Winkler M.E."/>
        </authorList>
    </citation>
    <scope>NUCLEOTIDE SEQUENCE</scope>
</reference>
<feature type="transmembrane region" description="Helical" evidence="1">
    <location>
        <begin position="6"/>
        <end position="22"/>
    </location>
</feature>
<evidence type="ECO:0000256" key="1">
    <source>
        <dbReference type="SAM" id="Phobius"/>
    </source>
</evidence>
<evidence type="ECO:0000313" key="2">
    <source>
        <dbReference type="EMBL" id="SUZ97271.1"/>
    </source>
</evidence>
<feature type="transmembrane region" description="Helical" evidence="1">
    <location>
        <begin position="43"/>
        <end position="63"/>
    </location>
</feature>
<sequence length="150" mass="15974">VIDVLPSLIGTFAVAGGVLAWLSIRATKIHQNSPERLVAELRLAQFSALLLAFVAGAFIGFSATSEANVNTALDAALALGFFAVAAIAPTRDPREALTILMLAFAAHALVDIMHRPYGLPVEIAPAWYLIGCAVFNLFVGVLCYIPLLRR</sequence>
<organism evidence="2">
    <name type="scientific">marine metagenome</name>
    <dbReference type="NCBI Taxonomy" id="408172"/>
    <lineage>
        <taxon>unclassified sequences</taxon>
        <taxon>metagenomes</taxon>
        <taxon>ecological metagenomes</taxon>
    </lineage>
</organism>
<feature type="non-terminal residue" evidence="2">
    <location>
        <position position="1"/>
    </location>
</feature>
<dbReference type="EMBL" id="UINC01002493">
    <property type="protein sequence ID" value="SUZ97271.1"/>
    <property type="molecule type" value="Genomic_DNA"/>
</dbReference>
<proteinExistence type="predicted"/>
<keyword evidence="1" id="KW-0812">Transmembrane</keyword>
<keyword evidence="1" id="KW-0472">Membrane</keyword>
<protein>
    <submittedName>
        <fullName evidence="2">Uncharacterized protein</fullName>
    </submittedName>
</protein>
<name>A0A381S1N3_9ZZZZ</name>
<feature type="transmembrane region" description="Helical" evidence="1">
    <location>
        <begin position="126"/>
        <end position="147"/>
    </location>
</feature>
<feature type="transmembrane region" description="Helical" evidence="1">
    <location>
        <begin position="96"/>
        <end position="114"/>
    </location>
</feature>